<dbReference type="OrthoDB" id="9812754at2"/>
<name>A0A4Q9JVN7_9BACT</name>
<keyword evidence="2" id="KW-0503">Monooxygenase</keyword>
<dbReference type="PANTHER" id="PTHR33336:SF3">
    <property type="entry name" value="ABM DOMAIN-CONTAINING PROTEIN"/>
    <property type="match status" value="1"/>
</dbReference>
<dbReference type="InterPro" id="IPR007138">
    <property type="entry name" value="ABM_dom"/>
</dbReference>
<protein>
    <submittedName>
        <fullName evidence="2">Antibiotic biosynthesis monooxygenase</fullName>
    </submittedName>
</protein>
<dbReference type="InterPro" id="IPR050744">
    <property type="entry name" value="AI-2_Isomerase_LsrG"/>
</dbReference>
<dbReference type="InterPro" id="IPR011008">
    <property type="entry name" value="Dimeric_a/b-barrel"/>
</dbReference>
<evidence type="ECO:0000313" key="3">
    <source>
        <dbReference type="Proteomes" id="UP000292583"/>
    </source>
</evidence>
<sequence>MALALFFILGVNMQAQEFMSVKISEIEIDCRYLEEYKKILKEESELSVREEDGVLVLYALSHKDNPCKFSIVESYKDEKSYQKHIESKHFQRYKQSTLHMVKSLKFIPLEALSPNMRLNKEF</sequence>
<reference evidence="2 3" key="1">
    <citation type="submission" date="2018-07" db="EMBL/GenBank/DDBJ databases">
        <title>Campylobacter zealandensis sp. nov., isolated from birds and water in New Zealand.</title>
        <authorList>
            <person name="Wilkinson D.A."/>
            <person name="Biggs P.J."/>
            <person name="French N.P."/>
            <person name="Midwinter A.C."/>
        </authorList>
    </citation>
    <scope>NUCLEOTIDE SEQUENCE [LARGE SCALE GENOMIC DNA]</scope>
    <source>
        <strain evidence="2 3">B423b</strain>
    </source>
</reference>
<dbReference type="SUPFAM" id="SSF54909">
    <property type="entry name" value="Dimeric alpha+beta barrel"/>
    <property type="match status" value="1"/>
</dbReference>
<dbReference type="GO" id="GO:0004497">
    <property type="term" value="F:monooxygenase activity"/>
    <property type="evidence" value="ECO:0007669"/>
    <property type="project" value="UniProtKB-KW"/>
</dbReference>
<dbReference type="AlphaFoldDB" id="A0A4Q9JVN7"/>
<keyword evidence="2" id="KW-0560">Oxidoreductase</keyword>
<gene>
    <name evidence="2" type="ORF">DU473_02320</name>
</gene>
<dbReference type="Gene3D" id="3.30.70.100">
    <property type="match status" value="1"/>
</dbReference>
<dbReference type="Proteomes" id="UP000292583">
    <property type="component" value="Unassembled WGS sequence"/>
</dbReference>
<comment type="caution">
    <text evidence="2">The sequence shown here is derived from an EMBL/GenBank/DDBJ whole genome shotgun (WGS) entry which is preliminary data.</text>
</comment>
<accession>A0A4Q9JVN7</accession>
<organism evidence="2 3">
    <name type="scientific">Campylobacter novaezeelandiae</name>
    <dbReference type="NCBI Taxonomy" id="2267891"/>
    <lineage>
        <taxon>Bacteria</taxon>
        <taxon>Pseudomonadati</taxon>
        <taxon>Campylobacterota</taxon>
        <taxon>Epsilonproteobacteria</taxon>
        <taxon>Campylobacterales</taxon>
        <taxon>Campylobacteraceae</taxon>
        <taxon>Campylobacter</taxon>
    </lineage>
</organism>
<dbReference type="PANTHER" id="PTHR33336">
    <property type="entry name" value="QUINOL MONOOXYGENASE YGIN-RELATED"/>
    <property type="match status" value="1"/>
</dbReference>
<dbReference type="Pfam" id="PF03992">
    <property type="entry name" value="ABM"/>
    <property type="match status" value="1"/>
</dbReference>
<evidence type="ECO:0000259" key="1">
    <source>
        <dbReference type="Pfam" id="PF03992"/>
    </source>
</evidence>
<keyword evidence="3" id="KW-1185">Reference proteome</keyword>
<dbReference type="EMBL" id="QPGR01000003">
    <property type="protein sequence ID" value="TBR81858.1"/>
    <property type="molecule type" value="Genomic_DNA"/>
</dbReference>
<proteinExistence type="predicted"/>
<evidence type="ECO:0000313" key="2">
    <source>
        <dbReference type="EMBL" id="TBR81858.1"/>
    </source>
</evidence>
<feature type="domain" description="ABM" evidence="1">
    <location>
        <begin position="23"/>
        <end position="94"/>
    </location>
</feature>